<keyword evidence="3 6" id="KW-0812">Transmembrane</keyword>
<dbReference type="KEGG" id="api:107884679"/>
<dbReference type="GeneID" id="107884679"/>
<evidence type="ECO:0000313" key="8">
    <source>
        <dbReference type="Proteomes" id="UP000007819"/>
    </source>
</evidence>
<dbReference type="GO" id="GO:0050909">
    <property type="term" value="P:sensory perception of taste"/>
    <property type="evidence" value="ECO:0007669"/>
    <property type="project" value="InterPro"/>
</dbReference>
<evidence type="ECO:0000256" key="1">
    <source>
        <dbReference type="ARBA" id="ARBA00004651"/>
    </source>
</evidence>
<dbReference type="EnsemblMetazoa" id="XM_029485298.1">
    <property type="protein sequence ID" value="XP_029341158.1"/>
    <property type="gene ID" value="LOC107884679"/>
</dbReference>
<feature type="transmembrane region" description="Helical" evidence="6">
    <location>
        <begin position="65"/>
        <end position="85"/>
    </location>
</feature>
<dbReference type="AlphaFoldDB" id="A0A8R2NJH1"/>
<dbReference type="GO" id="GO:0007165">
    <property type="term" value="P:signal transduction"/>
    <property type="evidence" value="ECO:0007669"/>
    <property type="project" value="UniProtKB-KW"/>
</dbReference>
<reference evidence="7" key="2">
    <citation type="submission" date="2022-06" db="UniProtKB">
        <authorList>
            <consortium name="EnsemblMetazoa"/>
        </authorList>
    </citation>
    <scope>IDENTIFICATION</scope>
</reference>
<keyword evidence="8" id="KW-1185">Reference proteome</keyword>
<protein>
    <recommendedName>
        <fullName evidence="6">Gustatory receptor</fullName>
    </recommendedName>
</protein>
<accession>A0A8R2NJH1</accession>
<proteinExistence type="inferred from homology"/>
<reference evidence="8" key="1">
    <citation type="submission" date="2010-06" db="EMBL/GenBank/DDBJ databases">
        <authorList>
            <person name="Jiang H."/>
            <person name="Abraham K."/>
            <person name="Ali S."/>
            <person name="Alsbrooks S.L."/>
            <person name="Anim B.N."/>
            <person name="Anosike U.S."/>
            <person name="Attaway T."/>
            <person name="Bandaranaike D.P."/>
            <person name="Battles P.K."/>
            <person name="Bell S.N."/>
            <person name="Bell A.V."/>
            <person name="Beltran B."/>
            <person name="Bickham C."/>
            <person name="Bustamante Y."/>
            <person name="Caleb T."/>
            <person name="Canada A."/>
            <person name="Cardenas V."/>
            <person name="Carter K."/>
            <person name="Chacko J."/>
            <person name="Chandrabose M.N."/>
            <person name="Chavez D."/>
            <person name="Chavez A."/>
            <person name="Chen L."/>
            <person name="Chu H.-S."/>
            <person name="Claassen K.J."/>
            <person name="Cockrell R."/>
            <person name="Collins M."/>
            <person name="Cooper J.A."/>
            <person name="Cree A."/>
            <person name="Curry S.M."/>
            <person name="Da Y."/>
            <person name="Dao M.D."/>
            <person name="Das B."/>
            <person name="Davila M.-L."/>
            <person name="Davy-Carroll L."/>
            <person name="Denson S."/>
            <person name="Dinh H."/>
            <person name="Ebong V.E."/>
            <person name="Edwards J.R."/>
            <person name="Egan A."/>
            <person name="El-Daye J."/>
            <person name="Escobedo L."/>
            <person name="Fernandez S."/>
            <person name="Fernando P.R."/>
            <person name="Flagg N."/>
            <person name="Forbes L.D."/>
            <person name="Fowler R.G."/>
            <person name="Fu Q."/>
            <person name="Gabisi R.A."/>
            <person name="Ganer J."/>
            <person name="Garbino Pronczuk A."/>
            <person name="Garcia R.M."/>
            <person name="Garner T."/>
            <person name="Garrett T.E."/>
            <person name="Gonzalez D.A."/>
            <person name="Hamid H."/>
            <person name="Hawkins E.S."/>
            <person name="Hirani K."/>
            <person name="Hogues M.E."/>
            <person name="Hollins B."/>
            <person name="Hsiao C.-H."/>
            <person name="Jabil R."/>
            <person name="James M.L."/>
            <person name="Jhangiani S.N."/>
            <person name="Johnson B."/>
            <person name="Johnson Q."/>
            <person name="Joshi V."/>
            <person name="Kalu J.B."/>
            <person name="Kam C."/>
            <person name="Kashfia A."/>
            <person name="Keebler J."/>
            <person name="Kisamo H."/>
            <person name="Kovar C.L."/>
            <person name="Lago L.A."/>
            <person name="Lai C.-Y."/>
            <person name="Laidlaw J."/>
            <person name="Lara F."/>
            <person name="Le T.-K."/>
            <person name="Lee S.L."/>
            <person name="Legall F.H."/>
            <person name="Lemon S.J."/>
            <person name="Lewis L.R."/>
            <person name="Li B."/>
            <person name="Liu Y."/>
            <person name="Liu Y.-S."/>
            <person name="Lopez J."/>
            <person name="Lozado R.J."/>
            <person name="Lu J."/>
            <person name="Madu R.C."/>
            <person name="Maheshwari M."/>
            <person name="Maheshwari R."/>
            <person name="Malloy K."/>
            <person name="Martinez E."/>
            <person name="Mathew T."/>
            <person name="Mercado I.C."/>
            <person name="Mercado C."/>
            <person name="Meyer B."/>
            <person name="Montgomery K."/>
            <person name="Morgan M.B."/>
            <person name="Munidasa M."/>
            <person name="Nazareth L.V."/>
            <person name="Nelson J."/>
            <person name="Ng B.M."/>
            <person name="Nguyen N.B."/>
            <person name="Nguyen P.Q."/>
            <person name="Nguyen T."/>
            <person name="Obregon M."/>
            <person name="Okwuonu G.O."/>
            <person name="Onwere C.G."/>
            <person name="Orozco G."/>
            <person name="Parra A."/>
            <person name="Patel S."/>
            <person name="Patil S."/>
            <person name="Perez A."/>
            <person name="Perez Y."/>
            <person name="Pham C."/>
            <person name="Primus E.L."/>
            <person name="Pu L.-L."/>
            <person name="Puazo M."/>
            <person name="Qin X."/>
            <person name="Quiroz J.B."/>
            <person name="Reese J."/>
            <person name="Richards S."/>
            <person name="Rives C.M."/>
            <person name="Robberts R."/>
            <person name="Ruiz S.J."/>
            <person name="Ruiz M.J."/>
            <person name="Santibanez J."/>
            <person name="Schneider B.W."/>
            <person name="Sisson I."/>
            <person name="Smith M."/>
            <person name="Sodergren E."/>
            <person name="Song X.-Z."/>
            <person name="Song B.B."/>
            <person name="Summersgill H."/>
            <person name="Thelus R."/>
            <person name="Thornton R.D."/>
            <person name="Trejos Z.Y."/>
            <person name="Usmani K."/>
            <person name="Vattathil S."/>
            <person name="Villasana D."/>
            <person name="Walker D.L."/>
            <person name="Wang S."/>
            <person name="Wang K."/>
            <person name="White C.S."/>
            <person name="Williams A.C."/>
            <person name="Williamson J."/>
            <person name="Wilson K."/>
            <person name="Woghiren I.O."/>
            <person name="Woodworth J.R."/>
            <person name="Worley K.C."/>
            <person name="Wright R.A."/>
            <person name="Wu W."/>
            <person name="Young L."/>
            <person name="Zhang L."/>
            <person name="Zhang J."/>
            <person name="Zhu Y."/>
            <person name="Muzny D.M."/>
            <person name="Weinstock G."/>
            <person name="Gibbs R.A."/>
        </authorList>
    </citation>
    <scope>NUCLEOTIDE SEQUENCE [LARGE SCALE GENOMIC DNA]</scope>
    <source>
        <strain evidence="8">LSR1</strain>
    </source>
</reference>
<evidence type="ECO:0000313" key="7">
    <source>
        <dbReference type="EnsemblMetazoa" id="XP_029341158.1"/>
    </source>
</evidence>
<organism evidence="7 8">
    <name type="scientific">Acyrthosiphon pisum</name>
    <name type="common">Pea aphid</name>
    <dbReference type="NCBI Taxonomy" id="7029"/>
    <lineage>
        <taxon>Eukaryota</taxon>
        <taxon>Metazoa</taxon>
        <taxon>Ecdysozoa</taxon>
        <taxon>Arthropoda</taxon>
        <taxon>Hexapoda</taxon>
        <taxon>Insecta</taxon>
        <taxon>Pterygota</taxon>
        <taxon>Neoptera</taxon>
        <taxon>Paraneoptera</taxon>
        <taxon>Hemiptera</taxon>
        <taxon>Sternorrhyncha</taxon>
        <taxon>Aphidomorpha</taxon>
        <taxon>Aphidoidea</taxon>
        <taxon>Aphididae</taxon>
        <taxon>Macrosiphini</taxon>
        <taxon>Acyrthosiphon</taxon>
    </lineage>
</organism>
<keyword evidence="6" id="KW-0675">Receptor</keyword>
<comment type="subcellular location">
    <subcellularLocation>
        <location evidence="1 6">Cell membrane</location>
        <topology evidence="1 6">Multi-pass membrane protein</topology>
    </subcellularLocation>
</comment>
<keyword evidence="2 6" id="KW-1003">Cell membrane</keyword>
<comment type="caution">
    <text evidence="6">Lacks conserved residue(s) required for the propagation of feature annotation.</text>
</comment>
<keyword evidence="5 6" id="KW-0472">Membrane</keyword>
<comment type="function">
    <text evidence="6">Gustatory receptor which mediates acceptance or avoidance behavior, depending on its substrates.</text>
</comment>
<dbReference type="Proteomes" id="UP000007819">
    <property type="component" value="Chromosome X"/>
</dbReference>
<feature type="transmembrane region" description="Helical" evidence="6">
    <location>
        <begin position="97"/>
        <end position="121"/>
    </location>
</feature>
<comment type="similarity">
    <text evidence="6">Belongs to the insect chemoreceptor superfamily. Gustatory receptor (GR) family.</text>
</comment>
<evidence type="ECO:0000256" key="6">
    <source>
        <dbReference type="RuleBase" id="RU363108"/>
    </source>
</evidence>
<keyword evidence="6" id="KW-0807">Transducer</keyword>
<dbReference type="RefSeq" id="XP_029341158.1">
    <property type="nucleotide sequence ID" value="XM_029485298.1"/>
</dbReference>
<evidence type="ECO:0000256" key="2">
    <source>
        <dbReference type="ARBA" id="ARBA00022475"/>
    </source>
</evidence>
<dbReference type="GO" id="GO:0005886">
    <property type="term" value="C:plasma membrane"/>
    <property type="evidence" value="ECO:0007669"/>
    <property type="project" value="UniProtKB-SubCell"/>
</dbReference>
<evidence type="ECO:0000256" key="3">
    <source>
        <dbReference type="ARBA" id="ARBA00022692"/>
    </source>
</evidence>
<evidence type="ECO:0000256" key="5">
    <source>
        <dbReference type="ARBA" id="ARBA00023136"/>
    </source>
</evidence>
<dbReference type="Pfam" id="PF08395">
    <property type="entry name" value="7tm_7"/>
    <property type="match status" value="1"/>
</dbReference>
<feature type="transmembrane region" description="Helical" evidence="6">
    <location>
        <begin position="182"/>
        <end position="202"/>
    </location>
</feature>
<sequence>MYSSYLLPAGDVRLQNNRINDTGRHKQPVEHSIRFINGIIEFDQKIIPLSTNLVTPQRSWTQKHWNTIFISLFGYFIGFKILYYYSLPFHLENIVILTTHAIFTIPFVMDYAVTVSSCFFLQNVYARFQTLNDFWKCLPADLVATSDKWTHIKIVDLMENTRLLHSELCGLLKMFTLGYGPLLLGLFTTSYINFLVGVYFIVNNEVFPSFHSTKNNLVRLLHLMVHAQIVTFLMSIIVFVSFINEKILKMISYLRLYRISNLHLDKKRQIKMFMNQISVCDSDQISAFGFFNINLNLVTSWNNHIGTDEGSPNDIEIKQ</sequence>
<keyword evidence="4 6" id="KW-1133">Transmembrane helix</keyword>
<feature type="transmembrane region" description="Helical" evidence="6">
    <location>
        <begin position="222"/>
        <end position="243"/>
    </location>
</feature>
<dbReference type="OrthoDB" id="6609915at2759"/>
<name>A0A8R2NJH1_ACYPI</name>
<evidence type="ECO:0000256" key="4">
    <source>
        <dbReference type="ARBA" id="ARBA00022989"/>
    </source>
</evidence>
<dbReference type="InterPro" id="IPR013604">
    <property type="entry name" value="7TM_chemorcpt"/>
</dbReference>